<evidence type="ECO:0000256" key="1">
    <source>
        <dbReference type="SAM" id="MobiDB-lite"/>
    </source>
</evidence>
<dbReference type="Proteomes" id="UP000515708">
    <property type="component" value="Chromosome"/>
</dbReference>
<dbReference type="CDD" id="cd16390">
    <property type="entry name" value="ParB_N_Srx_like"/>
    <property type="match status" value="1"/>
</dbReference>
<dbReference type="Gene3D" id="3.90.1530.10">
    <property type="entry name" value="Conserved hypothetical protein from pyrococcus furiosus pfu- 392566-001, ParB domain"/>
    <property type="match status" value="1"/>
</dbReference>
<dbReference type="EMBL" id="CP043732">
    <property type="protein sequence ID" value="QMU96750.1"/>
    <property type="molecule type" value="Genomic_DNA"/>
</dbReference>
<dbReference type="AlphaFoldDB" id="A0A7D7WHW2"/>
<dbReference type="Gene3D" id="1.10.8.10">
    <property type="entry name" value="DNA helicase RuvA subunit, C-terminal domain"/>
    <property type="match status" value="1"/>
</dbReference>
<proteinExistence type="predicted"/>
<evidence type="ECO:0000313" key="3">
    <source>
        <dbReference type="Proteomes" id="UP000515708"/>
    </source>
</evidence>
<dbReference type="SUPFAM" id="SSF110849">
    <property type="entry name" value="ParB/Sulfiredoxin"/>
    <property type="match status" value="1"/>
</dbReference>
<sequence length="298" mass="32858">MRNPLPVRRGSARGGRAREQSDAARPRVGDVVVAPLSDLHPTQSTLGFDEICSKLGRYTLGKNAPEAKGRSDPRTRTKTAVIGPGSQLYLTDGHHTFTTLAEMADGGPDARVKLRLVADLSDATPDVFWATMRRHGWTHLKDAEGRTIAPADLPASLALADFGDDELRSLLYFARGIGYRSTDVPFQEFHWAEWLRTETDIDLRIRHEHDAYLDLVERVTRAQASLRPDARISGDLTAADLGALPRWNDGAAKGEGAFGRLSAPYESPRPGRLAYALEFRQLHGIHPAHRGPEHAHRS</sequence>
<evidence type="ECO:0000313" key="2">
    <source>
        <dbReference type="EMBL" id="QMU96750.1"/>
    </source>
</evidence>
<dbReference type="InterPro" id="IPR014956">
    <property type="entry name" value="ParBc_2"/>
</dbReference>
<feature type="compositionally biased region" description="Basic and acidic residues" evidence="1">
    <location>
        <begin position="16"/>
        <end position="26"/>
    </location>
</feature>
<feature type="region of interest" description="Disordered" evidence="1">
    <location>
        <begin position="1"/>
        <end position="26"/>
    </location>
</feature>
<dbReference type="InterPro" id="IPR036086">
    <property type="entry name" value="ParB/Sulfiredoxin_sf"/>
</dbReference>
<protein>
    <submittedName>
        <fullName evidence="2">Chromosome partitioning protein ParB</fullName>
    </submittedName>
</protein>
<name>A0A7D7WHW2_9MICO</name>
<organism evidence="2 3">
    <name type="scientific">Microbacterium esteraromaticum</name>
    <dbReference type="NCBI Taxonomy" id="57043"/>
    <lineage>
        <taxon>Bacteria</taxon>
        <taxon>Bacillati</taxon>
        <taxon>Actinomycetota</taxon>
        <taxon>Actinomycetes</taxon>
        <taxon>Micrococcales</taxon>
        <taxon>Microbacteriaceae</taxon>
        <taxon>Microbacterium</taxon>
    </lineage>
</organism>
<gene>
    <name evidence="2" type="ORF">FVO59_05585</name>
</gene>
<accession>A0A7D7WHW2</accession>
<dbReference type="Pfam" id="PF08857">
    <property type="entry name" value="ParBc_2"/>
    <property type="match status" value="1"/>
</dbReference>
<reference evidence="2 3" key="1">
    <citation type="journal article" date="2020" name="Front. Microbiol.">
        <title>Design of Bacterial Strain-Specific qPCR Assays Using NGS Data and Publicly Available Resources and Its Application to Track Biocontrol Strains.</title>
        <authorList>
            <person name="Hernandez I."/>
            <person name="Sant C."/>
            <person name="Martinez R."/>
            <person name="Fernandez C."/>
        </authorList>
    </citation>
    <scope>NUCLEOTIDE SEQUENCE [LARGE SCALE GENOMIC DNA]</scope>
    <source>
        <strain evidence="2 3">B24</strain>
    </source>
</reference>